<dbReference type="GO" id="GO:0008677">
    <property type="term" value="F:2-dehydropantoate 2-reductase activity"/>
    <property type="evidence" value="ECO:0007669"/>
    <property type="project" value="UniProtKB-EC"/>
</dbReference>
<dbReference type="PANTHER" id="PTHR43765">
    <property type="entry name" value="2-DEHYDROPANTOATE 2-REDUCTASE-RELATED"/>
    <property type="match status" value="1"/>
</dbReference>
<dbReference type="Pfam" id="PF02558">
    <property type="entry name" value="ApbA"/>
    <property type="match status" value="1"/>
</dbReference>
<evidence type="ECO:0000259" key="13">
    <source>
        <dbReference type="Pfam" id="PF08546"/>
    </source>
</evidence>
<keyword evidence="5 10" id="KW-0566">Pantothenate biosynthesis</keyword>
<dbReference type="InterPro" id="IPR050838">
    <property type="entry name" value="Ketopantoate_reductase"/>
</dbReference>
<evidence type="ECO:0000256" key="1">
    <source>
        <dbReference type="ARBA" id="ARBA00004994"/>
    </source>
</evidence>
<dbReference type="NCBIfam" id="TIGR00745">
    <property type="entry name" value="apbA_panE"/>
    <property type="match status" value="1"/>
</dbReference>
<reference evidence="14 15" key="1">
    <citation type="submission" date="2016-09" db="EMBL/GenBank/DDBJ databases">
        <title>Draft Genome Sequence of Aeromonas sobria Strain 08005, Isolated from Sick Rana catesbeiana.</title>
        <authorList>
            <person name="Yang Q."/>
        </authorList>
    </citation>
    <scope>NUCLEOTIDE SEQUENCE [LARGE SCALE GENOMIC DNA]</scope>
    <source>
        <strain evidence="14 15">08005</strain>
    </source>
</reference>
<dbReference type="PROSITE" id="PS51257">
    <property type="entry name" value="PROKAR_LIPOPROTEIN"/>
    <property type="match status" value="1"/>
</dbReference>
<dbReference type="Proteomes" id="UP000179934">
    <property type="component" value="Unassembled WGS sequence"/>
</dbReference>
<dbReference type="PANTHER" id="PTHR43765:SF2">
    <property type="entry name" value="2-DEHYDROPANTOATE 2-REDUCTASE"/>
    <property type="match status" value="1"/>
</dbReference>
<dbReference type="Pfam" id="PF08546">
    <property type="entry name" value="ApbA_C"/>
    <property type="match status" value="1"/>
</dbReference>
<evidence type="ECO:0000313" key="15">
    <source>
        <dbReference type="Proteomes" id="UP000179934"/>
    </source>
</evidence>
<comment type="function">
    <text evidence="10">Catalyzes the NADPH-dependent reduction of ketopantoate into pantoic acid.</text>
</comment>
<dbReference type="STRING" id="646.BJD16_12205"/>
<feature type="transmembrane region" description="Helical" evidence="11">
    <location>
        <begin position="20"/>
        <end position="42"/>
    </location>
</feature>
<evidence type="ECO:0000313" key="14">
    <source>
        <dbReference type="EMBL" id="OHY93548.1"/>
    </source>
</evidence>
<keyword evidence="6 10" id="KW-0521">NADP</keyword>
<protein>
    <recommendedName>
        <fullName evidence="4 10">2-dehydropantoate 2-reductase</fullName>
        <ecNumber evidence="3 10">1.1.1.169</ecNumber>
    </recommendedName>
    <alternativeName>
        <fullName evidence="8 10">Ketopantoate reductase</fullName>
    </alternativeName>
</protein>
<evidence type="ECO:0000256" key="4">
    <source>
        <dbReference type="ARBA" id="ARBA00019465"/>
    </source>
</evidence>
<gene>
    <name evidence="14" type="ORF">BJD16_12205</name>
</gene>
<dbReference type="InterPro" id="IPR013328">
    <property type="entry name" value="6PGD_dom2"/>
</dbReference>
<feature type="domain" description="Ketopantoate reductase N-terminal" evidence="12">
    <location>
        <begin position="26"/>
        <end position="170"/>
    </location>
</feature>
<evidence type="ECO:0000256" key="9">
    <source>
        <dbReference type="ARBA" id="ARBA00048793"/>
    </source>
</evidence>
<evidence type="ECO:0000256" key="5">
    <source>
        <dbReference type="ARBA" id="ARBA00022655"/>
    </source>
</evidence>
<sequence length="321" mass="34330">MPSGFKSSRQLATPAVIPPVIPQWSLLGCGALGGVVASLLTISGQSTRVLLRDHHQSTLHPGTDFTSLEGQVQLLNIERGFVSKPGKIKRLLVMTKASQVIAALTPLAGKLDAAVPIVLLHNGMGIAEQVVEMFPHNPVIAGVTSHGAMRCGHFVFRHTGKGETWLGPINEAAKAYAGLADDLATALGQAGWDEHVLARQWQKLAINCAINPLTALYKLKNGELAGPRFADVLQQICVEVADVMCAEGIATTAEELQRRAMTVVELTADNYSSMYQDMELGRETEIEAITGFLLSKAAKHGIAAPVNQGLYQAIKEKSQNV</sequence>
<dbReference type="InterPro" id="IPR013752">
    <property type="entry name" value="KPA_reductase"/>
</dbReference>
<dbReference type="GeneID" id="58921832"/>
<dbReference type="InterPro" id="IPR003710">
    <property type="entry name" value="ApbA"/>
</dbReference>
<comment type="pathway">
    <text evidence="1 10">Cofactor biosynthesis; (R)-pantothenate biosynthesis; (R)-pantoate from 3-methyl-2-oxobutanoate: step 2/2.</text>
</comment>
<accession>A0A1S2CZW3</accession>
<proteinExistence type="inferred from homology"/>
<comment type="catalytic activity">
    <reaction evidence="9 10">
        <text>(R)-pantoate + NADP(+) = 2-dehydropantoate + NADPH + H(+)</text>
        <dbReference type="Rhea" id="RHEA:16233"/>
        <dbReference type="ChEBI" id="CHEBI:11561"/>
        <dbReference type="ChEBI" id="CHEBI:15378"/>
        <dbReference type="ChEBI" id="CHEBI:15980"/>
        <dbReference type="ChEBI" id="CHEBI:57783"/>
        <dbReference type="ChEBI" id="CHEBI:58349"/>
        <dbReference type="EC" id="1.1.1.169"/>
    </reaction>
</comment>
<dbReference type="EMBL" id="MKFU01000010">
    <property type="protein sequence ID" value="OHY93548.1"/>
    <property type="molecule type" value="Genomic_DNA"/>
</dbReference>
<dbReference type="GO" id="GO:0005737">
    <property type="term" value="C:cytoplasm"/>
    <property type="evidence" value="ECO:0007669"/>
    <property type="project" value="TreeGrafter"/>
</dbReference>
<evidence type="ECO:0000259" key="12">
    <source>
        <dbReference type="Pfam" id="PF02558"/>
    </source>
</evidence>
<feature type="domain" description="Ketopantoate reductase C-terminal" evidence="13">
    <location>
        <begin position="197"/>
        <end position="317"/>
    </location>
</feature>
<dbReference type="RefSeq" id="WP_042019989.1">
    <property type="nucleotide sequence ID" value="NZ_CDBW01000016.1"/>
</dbReference>
<dbReference type="GO" id="GO:0050661">
    <property type="term" value="F:NADP binding"/>
    <property type="evidence" value="ECO:0007669"/>
    <property type="project" value="TreeGrafter"/>
</dbReference>
<dbReference type="InterPro" id="IPR013332">
    <property type="entry name" value="KPR_N"/>
</dbReference>
<evidence type="ECO:0000256" key="7">
    <source>
        <dbReference type="ARBA" id="ARBA00023002"/>
    </source>
</evidence>
<comment type="similarity">
    <text evidence="2 10">Belongs to the ketopantoate reductase family.</text>
</comment>
<dbReference type="InterPro" id="IPR036291">
    <property type="entry name" value="NAD(P)-bd_dom_sf"/>
</dbReference>
<dbReference type="GO" id="GO:0015940">
    <property type="term" value="P:pantothenate biosynthetic process"/>
    <property type="evidence" value="ECO:0007669"/>
    <property type="project" value="UniProtKB-UniPathway"/>
</dbReference>
<dbReference type="OrthoDB" id="6530772at2"/>
<dbReference type="AlphaFoldDB" id="A0A1S2CZW3"/>
<dbReference type="SUPFAM" id="SSF48179">
    <property type="entry name" value="6-phosphogluconate dehydrogenase C-terminal domain-like"/>
    <property type="match status" value="1"/>
</dbReference>
<dbReference type="InterPro" id="IPR008927">
    <property type="entry name" value="6-PGluconate_DH-like_C_sf"/>
</dbReference>
<keyword evidence="11" id="KW-1133">Transmembrane helix</keyword>
<dbReference type="SUPFAM" id="SSF51735">
    <property type="entry name" value="NAD(P)-binding Rossmann-fold domains"/>
    <property type="match status" value="1"/>
</dbReference>
<comment type="caution">
    <text evidence="14">The sequence shown here is derived from an EMBL/GenBank/DDBJ whole genome shotgun (WGS) entry which is preliminary data.</text>
</comment>
<evidence type="ECO:0000256" key="2">
    <source>
        <dbReference type="ARBA" id="ARBA00007870"/>
    </source>
</evidence>
<name>A0A1S2CZW3_AERSO</name>
<evidence type="ECO:0000256" key="6">
    <source>
        <dbReference type="ARBA" id="ARBA00022857"/>
    </source>
</evidence>
<dbReference type="FunFam" id="1.10.1040.10:FF:000017">
    <property type="entry name" value="2-dehydropantoate 2-reductase"/>
    <property type="match status" value="1"/>
</dbReference>
<evidence type="ECO:0000256" key="3">
    <source>
        <dbReference type="ARBA" id="ARBA00013014"/>
    </source>
</evidence>
<evidence type="ECO:0000256" key="10">
    <source>
        <dbReference type="RuleBase" id="RU362068"/>
    </source>
</evidence>
<dbReference type="EC" id="1.1.1.169" evidence="3 10"/>
<dbReference type="Gene3D" id="1.10.1040.10">
    <property type="entry name" value="N-(1-d-carboxylethyl)-l-norvaline Dehydrogenase, domain 2"/>
    <property type="match status" value="1"/>
</dbReference>
<keyword evidence="11" id="KW-0812">Transmembrane</keyword>
<keyword evidence="7 10" id="KW-0560">Oxidoreductase</keyword>
<evidence type="ECO:0000256" key="11">
    <source>
        <dbReference type="SAM" id="Phobius"/>
    </source>
</evidence>
<keyword evidence="11" id="KW-0472">Membrane</keyword>
<organism evidence="14 15">
    <name type="scientific">Aeromonas sobria</name>
    <dbReference type="NCBI Taxonomy" id="646"/>
    <lineage>
        <taxon>Bacteria</taxon>
        <taxon>Pseudomonadati</taxon>
        <taxon>Pseudomonadota</taxon>
        <taxon>Gammaproteobacteria</taxon>
        <taxon>Aeromonadales</taxon>
        <taxon>Aeromonadaceae</taxon>
        <taxon>Aeromonas</taxon>
    </lineage>
</organism>
<evidence type="ECO:0000256" key="8">
    <source>
        <dbReference type="ARBA" id="ARBA00032024"/>
    </source>
</evidence>
<dbReference type="Gene3D" id="3.40.50.720">
    <property type="entry name" value="NAD(P)-binding Rossmann-like Domain"/>
    <property type="match status" value="1"/>
</dbReference>
<dbReference type="UniPathway" id="UPA00028">
    <property type="reaction ID" value="UER00004"/>
</dbReference>